<evidence type="ECO:0000313" key="2">
    <source>
        <dbReference type="EMBL" id="DAE27480.1"/>
    </source>
</evidence>
<sequence>MATRIPMSFSELASIMEQGGQLGVEKENLAKFTEVVAKLGIATNMTSEAAADLLAKYANILKMPLSQIDQLGAVIVQLGNNFATTESDVTNFSSRIAGAGKIANMNAAEIMAIATAFSSVGIEAEAGGTAVQKVLLDMNTAVVS</sequence>
<proteinExistence type="predicted"/>
<dbReference type="Pfam" id="PF10145">
    <property type="entry name" value="PhageMin_Tail"/>
    <property type="match status" value="1"/>
</dbReference>
<accession>A0A8S5R7W2</accession>
<evidence type="ECO:0000259" key="1">
    <source>
        <dbReference type="Pfam" id="PF10145"/>
    </source>
</evidence>
<feature type="domain" description="Phage tail tape measure protein" evidence="1">
    <location>
        <begin position="1"/>
        <end position="138"/>
    </location>
</feature>
<dbReference type="EMBL" id="BK015840">
    <property type="protein sequence ID" value="DAE27480.1"/>
    <property type="molecule type" value="Genomic_DNA"/>
</dbReference>
<protein>
    <submittedName>
        <fullName evidence="2">Minor tail protein</fullName>
    </submittedName>
</protein>
<name>A0A8S5R7W2_9VIRU</name>
<reference evidence="2" key="1">
    <citation type="journal article" date="2021" name="Proc. Natl. Acad. Sci. U.S.A.">
        <title>A Catalog of Tens of Thousands of Viruses from Human Metagenomes Reveals Hidden Associations with Chronic Diseases.</title>
        <authorList>
            <person name="Tisza M.J."/>
            <person name="Buck C.B."/>
        </authorList>
    </citation>
    <scope>NUCLEOTIDE SEQUENCE</scope>
    <source>
        <strain evidence="2">Ct1Uu26</strain>
    </source>
</reference>
<dbReference type="NCBIfam" id="TIGR01760">
    <property type="entry name" value="tape_meas_TP901"/>
    <property type="match status" value="1"/>
</dbReference>
<organism evidence="2">
    <name type="scientific">virus sp. ct1Uu26</name>
    <dbReference type="NCBI Taxonomy" id="2826789"/>
    <lineage>
        <taxon>Viruses</taxon>
    </lineage>
</organism>
<dbReference type="InterPro" id="IPR010090">
    <property type="entry name" value="Phage_tape_meas"/>
</dbReference>